<evidence type="ECO:0000313" key="2">
    <source>
        <dbReference type="EMBL" id="MCW0484769.1"/>
    </source>
</evidence>
<dbReference type="GO" id="GO:0004792">
    <property type="term" value="F:thiosulfate-cyanide sulfurtransferase activity"/>
    <property type="evidence" value="ECO:0007669"/>
    <property type="project" value="TreeGrafter"/>
</dbReference>
<dbReference type="CDD" id="cd00757">
    <property type="entry name" value="ThiF_MoeB_HesA_family"/>
    <property type="match status" value="1"/>
</dbReference>
<dbReference type="EMBL" id="JAPAAF010000050">
    <property type="protein sequence ID" value="MCW0484769.1"/>
    <property type="molecule type" value="Genomic_DNA"/>
</dbReference>
<dbReference type="GO" id="GO:0008146">
    <property type="term" value="F:sulfotransferase activity"/>
    <property type="evidence" value="ECO:0007669"/>
    <property type="project" value="TreeGrafter"/>
</dbReference>
<gene>
    <name evidence="2" type="ORF">N2K84_18705</name>
</gene>
<reference evidence="2" key="1">
    <citation type="submission" date="2022-10" db="EMBL/GenBank/DDBJ databases">
        <title>Gaoshiqiia sediminis gen. nov., sp. nov., isolated from coastal sediment.</title>
        <authorList>
            <person name="Yu W.X."/>
            <person name="Mu D.S."/>
            <person name="Du J.Z."/>
            <person name="Liang Y.Q."/>
        </authorList>
    </citation>
    <scope>NUCLEOTIDE SEQUENCE</scope>
    <source>
        <strain evidence="2">A06</strain>
    </source>
</reference>
<dbReference type="InterPro" id="IPR045886">
    <property type="entry name" value="ThiF/MoeB/HesA"/>
</dbReference>
<evidence type="ECO:0000259" key="1">
    <source>
        <dbReference type="Pfam" id="PF00899"/>
    </source>
</evidence>
<evidence type="ECO:0000313" key="3">
    <source>
        <dbReference type="Proteomes" id="UP001163821"/>
    </source>
</evidence>
<dbReference type="Proteomes" id="UP001163821">
    <property type="component" value="Unassembled WGS sequence"/>
</dbReference>
<keyword evidence="3" id="KW-1185">Reference proteome</keyword>
<dbReference type="GO" id="GO:0016779">
    <property type="term" value="F:nucleotidyltransferase activity"/>
    <property type="evidence" value="ECO:0007669"/>
    <property type="project" value="TreeGrafter"/>
</dbReference>
<dbReference type="AlphaFoldDB" id="A0AA41Y7C7"/>
<dbReference type="GO" id="GO:0005829">
    <property type="term" value="C:cytosol"/>
    <property type="evidence" value="ECO:0007669"/>
    <property type="project" value="TreeGrafter"/>
</dbReference>
<organism evidence="2 3">
    <name type="scientific">Gaoshiqia sediminis</name>
    <dbReference type="NCBI Taxonomy" id="2986998"/>
    <lineage>
        <taxon>Bacteria</taxon>
        <taxon>Pseudomonadati</taxon>
        <taxon>Bacteroidota</taxon>
        <taxon>Bacteroidia</taxon>
        <taxon>Marinilabiliales</taxon>
        <taxon>Prolixibacteraceae</taxon>
        <taxon>Gaoshiqia</taxon>
    </lineage>
</organism>
<dbReference type="Pfam" id="PF00899">
    <property type="entry name" value="ThiF"/>
    <property type="match status" value="1"/>
</dbReference>
<dbReference type="PANTHER" id="PTHR10953:SF102">
    <property type="entry name" value="ADENYLYLTRANSFERASE AND SULFURTRANSFERASE MOCS3"/>
    <property type="match status" value="1"/>
</dbReference>
<dbReference type="PANTHER" id="PTHR10953">
    <property type="entry name" value="UBIQUITIN-ACTIVATING ENZYME E1"/>
    <property type="match status" value="1"/>
</dbReference>
<feature type="domain" description="THIF-type NAD/FAD binding fold" evidence="1">
    <location>
        <begin position="1"/>
        <end position="167"/>
    </location>
</feature>
<dbReference type="InterPro" id="IPR000594">
    <property type="entry name" value="ThiF_NAD_FAD-bd"/>
</dbReference>
<proteinExistence type="predicted"/>
<dbReference type="GO" id="GO:0008641">
    <property type="term" value="F:ubiquitin-like modifier activating enzyme activity"/>
    <property type="evidence" value="ECO:0007669"/>
    <property type="project" value="InterPro"/>
</dbReference>
<dbReference type="InterPro" id="IPR035985">
    <property type="entry name" value="Ubiquitin-activating_enz"/>
</dbReference>
<comment type="caution">
    <text evidence="2">The sequence shown here is derived from an EMBL/GenBank/DDBJ whole genome shotgun (WGS) entry which is preliminary data.</text>
</comment>
<protein>
    <submittedName>
        <fullName evidence="2">HesA/MoeB/ThiF family protein</fullName>
    </submittedName>
</protein>
<accession>A0AA41Y7C7</accession>
<dbReference type="SUPFAM" id="SSF69572">
    <property type="entry name" value="Activating enzymes of the ubiquitin-like proteins"/>
    <property type="match status" value="1"/>
</dbReference>
<dbReference type="Gene3D" id="3.40.50.720">
    <property type="entry name" value="NAD(P)-binding Rossmann-like Domain"/>
    <property type="match status" value="1"/>
</dbReference>
<sequence length="179" mass="20139">MDFDKIELHNLHRQVLYSTTDVGKPKAETAAQVLKAQNPNLQFQVYTDLLNKKNSTQLISRFDIIVDGPDNFPTRYLVNDTCVELGKPLVYGSIFNYEAQLAVFNCEGGNNLRDIYPEPPNPEDVPGCNENGVLGVVRRILGIYMANACIQLILGSYSQKSLMIFDFDQFSLVKLAMDQ</sequence>
<name>A0AA41Y7C7_9BACT</name>